<feature type="non-terminal residue" evidence="3">
    <location>
        <position position="1"/>
    </location>
</feature>
<feature type="domain" description="CCHC-type" evidence="2">
    <location>
        <begin position="69"/>
        <end position="86"/>
    </location>
</feature>
<name>A0A8T2LK34_ASTMX</name>
<dbReference type="AlphaFoldDB" id="A0A8T2LK34"/>
<dbReference type="SMART" id="SM00343">
    <property type="entry name" value="ZnF_C2HC"/>
    <property type="match status" value="2"/>
</dbReference>
<proteinExistence type="predicted"/>
<feature type="region of interest" description="Disordered" evidence="1">
    <location>
        <begin position="120"/>
        <end position="267"/>
    </location>
</feature>
<sequence>KPVDNMGYWYGVRKYKVKLLRDANGHILSIPNSILFGMYNGTISYQGQIPRCFVCQSTEHQVKDCQTVKCWQCGEFGHKSKTECNNNAVYNLCRNQGHSYFTCPNSYINRLKKMFKPTATNENAQQSEQTQPTNQAENKDKDNEQQRAEDTHQQLPEDVPLPESSRESSGDSSTGSGSSNQTSAVEMEGNEEESYESATEEEFSSDSLTPDAKKTMDFSRSQSSRDGRGTRAAPGNIIDGKRKMDSSSGSEGTRTVLAAPKARKKQP</sequence>
<organism evidence="3 4">
    <name type="scientific">Astyanax mexicanus</name>
    <name type="common">Blind cave fish</name>
    <name type="synonym">Astyanax fasciatus mexicanus</name>
    <dbReference type="NCBI Taxonomy" id="7994"/>
    <lineage>
        <taxon>Eukaryota</taxon>
        <taxon>Metazoa</taxon>
        <taxon>Chordata</taxon>
        <taxon>Craniata</taxon>
        <taxon>Vertebrata</taxon>
        <taxon>Euteleostomi</taxon>
        <taxon>Actinopterygii</taxon>
        <taxon>Neopterygii</taxon>
        <taxon>Teleostei</taxon>
        <taxon>Ostariophysi</taxon>
        <taxon>Characiformes</taxon>
        <taxon>Characoidei</taxon>
        <taxon>Acestrorhamphidae</taxon>
        <taxon>Acestrorhamphinae</taxon>
        <taxon>Astyanax</taxon>
    </lineage>
</organism>
<dbReference type="GO" id="GO:0008270">
    <property type="term" value="F:zinc ion binding"/>
    <property type="evidence" value="ECO:0007669"/>
    <property type="project" value="InterPro"/>
</dbReference>
<dbReference type="PANTHER" id="PTHR22639">
    <property type="entry name" value="GAG-RELATED PROTEIN"/>
    <property type="match status" value="1"/>
</dbReference>
<evidence type="ECO:0000259" key="2">
    <source>
        <dbReference type="SMART" id="SM00343"/>
    </source>
</evidence>
<feature type="compositionally biased region" description="Basic and acidic residues" evidence="1">
    <location>
        <begin position="211"/>
        <end position="229"/>
    </location>
</feature>
<dbReference type="EMBL" id="JAICCE010000013">
    <property type="protein sequence ID" value="KAG9269201.1"/>
    <property type="molecule type" value="Genomic_DNA"/>
</dbReference>
<dbReference type="InterPro" id="IPR036875">
    <property type="entry name" value="Znf_CCHC_sf"/>
</dbReference>
<evidence type="ECO:0000313" key="3">
    <source>
        <dbReference type="EMBL" id="KAG9269201.1"/>
    </source>
</evidence>
<dbReference type="Proteomes" id="UP000752171">
    <property type="component" value="Unassembled WGS sequence"/>
</dbReference>
<feature type="compositionally biased region" description="Basic and acidic residues" evidence="1">
    <location>
        <begin position="137"/>
        <end position="152"/>
    </location>
</feature>
<dbReference type="InterPro" id="IPR001878">
    <property type="entry name" value="Znf_CCHC"/>
</dbReference>
<dbReference type="Pfam" id="PF23058">
    <property type="entry name" value="RBD_ZCCHC3_2nd"/>
    <property type="match status" value="1"/>
</dbReference>
<feature type="compositionally biased region" description="Low complexity" evidence="1">
    <location>
        <begin position="170"/>
        <end position="179"/>
    </location>
</feature>
<dbReference type="GO" id="GO:0003723">
    <property type="term" value="F:RNA binding"/>
    <property type="evidence" value="ECO:0007669"/>
    <property type="project" value="InterPro"/>
</dbReference>
<evidence type="ECO:0000256" key="1">
    <source>
        <dbReference type="SAM" id="MobiDB-lite"/>
    </source>
</evidence>
<dbReference type="Gene3D" id="4.10.60.10">
    <property type="entry name" value="Zinc finger, CCHC-type"/>
    <property type="match status" value="1"/>
</dbReference>
<evidence type="ECO:0000313" key="4">
    <source>
        <dbReference type="Proteomes" id="UP000752171"/>
    </source>
</evidence>
<reference evidence="3 4" key="1">
    <citation type="submission" date="2021-07" db="EMBL/GenBank/DDBJ databases">
        <authorList>
            <person name="Imarazene B."/>
            <person name="Zahm M."/>
            <person name="Klopp C."/>
            <person name="Cabau C."/>
            <person name="Beille S."/>
            <person name="Jouanno E."/>
            <person name="Castinel A."/>
            <person name="Lluch J."/>
            <person name="Gil L."/>
            <person name="Kuchtly C."/>
            <person name="Lopez Roques C."/>
            <person name="Donnadieu C."/>
            <person name="Parrinello H."/>
            <person name="Journot L."/>
            <person name="Du K."/>
            <person name="Schartl M."/>
            <person name="Retaux S."/>
            <person name="Guiguen Y."/>
        </authorList>
    </citation>
    <scope>NUCLEOTIDE SEQUENCE [LARGE SCALE GENOMIC DNA]</scope>
    <source>
        <strain evidence="3">Pach_M1</strain>
        <tissue evidence="3">Testis</tissue>
    </source>
</reference>
<dbReference type="SUPFAM" id="SSF57756">
    <property type="entry name" value="Retrovirus zinc finger-like domains"/>
    <property type="match status" value="1"/>
</dbReference>
<dbReference type="GO" id="GO:0002218">
    <property type="term" value="P:activation of innate immune response"/>
    <property type="evidence" value="ECO:0007669"/>
    <property type="project" value="InterPro"/>
</dbReference>
<protein>
    <submittedName>
        <fullName evidence="3">Zinc finger CCHC domain-containing protein 3 isoform X2</fullName>
    </submittedName>
</protein>
<dbReference type="InterPro" id="IPR042509">
    <property type="entry name" value="ZCCHC3"/>
</dbReference>
<gene>
    <name evidence="3" type="ORF">AMEX_G16202</name>
</gene>
<dbReference type="InterPro" id="IPR057811">
    <property type="entry name" value="RBD_ZCCHC3_2nd"/>
</dbReference>
<dbReference type="Pfam" id="PF00098">
    <property type="entry name" value="zf-CCHC"/>
    <property type="match status" value="1"/>
</dbReference>
<comment type="caution">
    <text evidence="3">The sequence shown here is derived from an EMBL/GenBank/DDBJ whole genome shotgun (WGS) entry which is preliminary data.</text>
</comment>
<dbReference type="PANTHER" id="PTHR22639:SF3">
    <property type="entry name" value="ZINC FINGER CCHC DOMAIN-CONTAINING PROTEIN 3"/>
    <property type="match status" value="1"/>
</dbReference>
<feature type="domain" description="CCHC-type" evidence="2">
    <location>
        <begin position="51"/>
        <end position="67"/>
    </location>
</feature>
<dbReference type="GO" id="GO:0003690">
    <property type="term" value="F:double-stranded DNA binding"/>
    <property type="evidence" value="ECO:0007669"/>
    <property type="project" value="InterPro"/>
</dbReference>
<feature type="compositionally biased region" description="Polar residues" evidence="1">
    <location>
        <begin position="120"/>
        <end position="136"/>
    </location>
</feature>
<accession>A0A8T2LK34</accession>
<feature type="compositionally biased region" description="Acidic residues" evidence="1">
    <location>
        <begin position="188"/>
        <end position="204"/>
    </location>
</feature>